<dbReference type="PANTHER" id="PTHR34047:SF8">
    <property type="entry name" value="PROTEIN YKFC"/>
    <property type="match status" value="1"/>
</dbReference>
<dbReference type="SUPFAM" id="SSF56672">
    <property type="entry name" value="DNA/RNA polymerases"/>
    <property type="match status" value="1"/>
</dbReference>
<keyword evidence="2" id="KW-0695">RNA-directed DNA polymerase</keyword>
<dbReference type="InterPro" id="IPR043502">
    <property type="entry name" value="DNA/RNA_pol_sf"/>
</dbReference>
<accession>T0ZMG4</accession>
<dbReference type="InterPro" id="IPR051083">
    <property type="entry name" value="GrpII_Intron_Splice-Mob/Def"/>
</dbReference>
<evidence type="ECO:0000313" key="2">
    <source>
        <dbReference type="EMBL" id="EQD30980.1"/>
    </source>
</evidence>
<sequence>GMAAANLPIDKVRELQRTLYVAAKRQPTRKFHALYDRIFRRDVLEEAWNRVRANRGSAGVDGVTIRRIEQGIGAAQFLDEIEEELREKRYRPLPVRRRYIPKGEGDKRRPLGIPALRDRVVQAAARLVLEPIFEADFLPCSYGFRPKRSAHMALDTIREAEHRGYLVVVDLDIQGYFDSIERDRLMALVAQRVSDRRVL</sequence>
<feature type="non-terminal residue" evidence="2">
    <location>
        <position position="199"/>
    </location>
</feature>
<feature type="non-terminal residue" evidence="2">
    <location>
        <position position="1"/>
    </location>
</feature>
<gene>
    <name evidence="2" type="ORF">B2A_13886</name>
</gene>
<dbReference type="Pfam" id="PF00078">
    <property type="entry name" value="RVT_1"/>
    <property type="match status" value="1"/>
</dbReference>
<comment type="caution">
    <text evidence="2">The sequence shown here is derived from an EMBL/GenBank/DDBJ whole genome shotgun (WGS) entry which is preliminary data.</text>
</comment>
<evidence type="ECO:0000259" key="1">
    <source>
        <dbReference type="PROSITE" id="PS50878"/>
    </source>
</evidence>
<proteinExistence type="predicted"/>
<dbReference type="AlphaFoldDB" id="T0ZMG4"/>
<dbReference type="EC" id="2.7.7.49" evidence="2"/>
<organism evidence="2">
    <name type="scientific">mine drainage metagenome</name>
    <dbReference type="NCBI Taxonomy" id="410659"/>
    <lineage>
        <taxon>unclassified sequences</taxon>
        <taxon>metagenomes</taxon>
        <taxon>ecological metagenomes</taxon>
    </lineage>
</organism>
<dbReference type="InterPro" id="IPR000477">
    <property type="entry name" value="RT_dom"/>
</dbReference>
<feature type="domain" description="Reverse transcriptase" evidence="1">
    <location>
        <begin position="81"/>
        <end position="199"/>
    </location>
</feature>
<dbReference type="EMBL" id="AUZZ01010068">
    <property type="protein sequence ID" value="EQD30980.1"/>
    <property type="molecule type" value="Genomic_DNA"/>
</dbReference>
<name>T0ZMG4_9ZZZZ</name>
<protein>
    <submittedName>
        <fullName evidence="2">RNA-directed DNA polymerase (Reverse transcriptase)</fullName>
        <ecNumber evidence="2">2.7.7.49</ecNumber>
    </submittedName>
</protein>
<dbReference type="CDD" id="cd01651">
    <property type="entry name" value="RT_G2_intron"/>
    <property type="match status" value="1"/>
</dbReference>
<dbReference type="GO" id="GO:0003964">
    <property type="term" value="F:RNA-directed DNA polymerase activity"/>
    <property type="evidence" value="ECO:0007669"/>
    <property type="project" value="UniProtKB-KW"/>
</dbReference>
<dbReference type="PANTHER" id="PTHR34047">
    <property type="entry name" value="NUCLEAR INTRON MATURASE 1, MITOCHONDRIAL-RELATED"/>
    <property type="match status" value="1"/>
</dbReference>
<keyword evidence="2" id="KW-0808">Transferase</keyword>
<reference evidence="2" key="1">
    <citation type="submission" date="2013-08" db="EMBL/GenBank/DDBJ databases">
        <authorList>
            <person name="Mendez C."/>
            <person name="Richter M."/>
            <person name="Ferrer M."/>
            <person name="Sanchez J."/>
        </authorList>
    </citation>
    <scope>NUCLEOTIDE SEQUENCE</scope>
</reference>
<keyword evidence="2" id="KW-0548">Nucleotidyltransferase</keyword>
<dbReference type="PROSITE" id="PS50878">
    <property type="entry name" value="RT_POL"/>
    <property type="match status" value="1"/>
</dbReference>
<reference evidence="2" key="2">
    <citation type="journal article" date="2014" name="ISME J.">
        <title>Microbial stratification in low pH oxic and suboxic macroscopic growths along an acid mine drainage.</title>
        <authorList>
            <person name="Mendez-Garcia C."/>
            <person name="Mesa V."/>
            <person name="Sprenger R.R."/>
            <person name="Richter M."/>
            <person name="Diez M.S."/>
            <person name="Solano J."/>
            <person name="Bargiela R."/>
            <person name="Golyshina O.V."/>
            <person name="Manteca A."/>
            <person name="Ramos J.L."/>
            <person name="Gallego J.R."/>
            <person name="Llorente I."/>
            <person name="Martins Dos Santos V.A."/>
            <person name="Jensen O.N."/>
            <person name="Pelaez A.I."/>
            <person name="Sanchez J."/>
            <person name="Ferrer M."/>
        </authorList>
    </citation>
    <scope>NUCLEOTIDE SEQUENCE</scope>
</reference>